<dbReference type="Pfam" id="PF00149">
    <property type="entry name" value="Metallophos"/>
    <property type="match status" value="1"/>
</dbReference>
<proteinExistence type="predicted"/>
<evidence type="ECO:0000259" key="1">
    <source>
        <dbReference type="SMART" id="SM00156"/>
    </source>
</evidence>
<dbReference type="InterPro" id="IPR043360">
    <property type="entry name" value="PP2B"/>
</dbReference>
<dbReference type="InterPro" id="IPR004843">
    <property type="entry name" value="Calcineurin-like_PHP"/>
</dbReference>
<dbReference type="GO" id="GO:0033192">
    <property type="term" value="F:calmodulin-dependent protein phosphatase activity"/>
    <property type="evidence" value="ECO:0007669"/>
    <property type="project" value="InterPro"/>
</dbReference>
<dbReference type="PRINTS" id="PR00114">
    <property type="entry name" value="STPHPHTASE"/>
</dbReference>
<evidence type="ECO:0000313" key="3">
    <source>
        <dbReference type="Proteomes" id="UP000271974"/>
    </source>
</evidence>
<accession>A0A3S0Z304</accession>
<dbReference type="GO" id="GO:0097720">
    <property type="term" value="P:calcineurin-mediated signaling"/>
    <property type="evidence" value="ECO:0007669"/>
    <property type="project" value="InterPro"/>
</dbReference>
<dbReference type="STRING" id="188477.A0A3S0Z304"/>
<dbReference type="InterPro" id="IPR006186">
    <property type="entry name" value="Ser/Thr-sp_prot-phosphatase"/>
</dbReference>
<protein>
    <recommendedName>
        <fullName evidence="1">Serine/threonine specific protein phosphatases domain-containing protein</fullName>
    </recommendedName>
</protein>
<evidence type="ECO:0000313" key="2">
    <source>
        <dbReference type="EMBL" id="RUS69639.1"/>
    </source>
</evidence>
<feature type="domain" description="Serine/threonine specific protein phosphatases" evidence="1">
    <location>
        <begin position="86"/>
        <end position="415"/>
    </location>
</feature>
<name>A0A3S0Z304_ELYCH</name>
<gene>
    <name evidence="2" type="ORF">EGW08_022604</name>
</gene>
<reference evidence="2 3" key="1">
    <citation type="submission" date="2019-01" db="EMBL/GenBank/DDBJ databases">
        <title>A draft genome assembly of the solar-powered sea slug Elysia chlorotica.</title>
        <authorList>
            <person name="Cai H."/>
            <person name="Li Q."/>
            <person name="Fang X."/>
            <person name="Li J."/>
            <person name="Curtis N.E."/>
            <person name="Altenburger A."/>
            <person name="Shibata T."/>
            <person name="Feng M."/>
            <person name="Maeda T."/>
            <person name="Schwartz J.A."/>
            <person name="Shigenobu S."/>
            <person name="Lundholm N."/>
            <person name="Nishiyama T."/>
            <person name="Yang H."/>
            <person name="Hasebe M."/>
            <person name="Li S."/>
            <person name="Pierce S.K."/>
            <person name="Wang J."/>
        </authorList>
    </citation>
    <scope>NUCLEOTIDE SEQUENCE [LARGE SCALE GENOMIC DNA]</scope>
    <source>
        <strain evidence="2">EC2010</strain>
        <tissue evidence="2">Whole organism of an adult</tissue>
    </source>
</reference>
<dbReference type="SMART" id="SM00156">
    <property type="entry name" value="PP2Ac"/>
    <property type="match status" value="1"/>
</dbReference>
<dbReference type="SUPFAM" id="SSF56300">
    <property type="entry name" value="Metallo-dependent phosphatases"/>
    <property type="match status" value="1"/>
</dbReference>
<dbReference type="AlphaFoldDB" id="A0A3S0Z304"/>
<dbReference type="InterPro" id="IPR029052">
    <property type="entry name" value="Metallo-depent_PP-like"/>
</dbReference>
<dbReference type="PANTHER" id="PTHR45673">
    <property type="entry name" value="SERINE/THREONINE-PROTEIN PHOSPHATASE 2B CATALYTIC SUBUNIT 1-RELATED"/>
    <property type="match status" value="1"/>
</dbReference>
<dbReference type="Proteomes" id="UP000271974">
    <property type="component" value="Unassembled WGS sequence"/>
</dbReference>
<dbReference type="Gene3D" id="3.60.21.10">
    <property type="match status" value="1"/>
</dbReference>
<comment type="caution">
    <text evidence="2">The sequence shown here is derived from an EMBL/GenBank/DDBJ whole genome shotgun (WGS) entry which is preliminary data.</text>
</comment>
<dbReference type="OrthoDB" id="6048203at2759"/>
<keyword evidence="3" id="KW-1185">Reference proteome</keyword>
<organism evidence="2 3">
    <name type="scientific">Elysia chlorotica</name>
    <name type="common">Eastern emerald elysia</name>
    <name type="synonym">Sea slug</name>
    <dbReference type="NCBI Taxonomy" id="188477"/>
    <lineage>
        <taxon>Eukaryota</taxon>
        <taxon>Metazoa</taxon>
        <taxon>Spiralia</taxon>
        <taxon>Lophotrochozoa</taxon>
        <taxon>Mollusca</taxon>
        <taxon>Gastropoda</taxon>
        <taxon>Heterobranchia</taxon>
        <taxon>Euthyneura</taxon>
        <taxon>Panpulmonata</taxon>
        <taxon>Sacoglossa</taxon>
        <taxon>Placobranchoidea</taxon>
        <taxon>Plakobranchidae</taxon>
        <taxon>Elysia</taxon>
    </lineage>
</organism>
<dbReference type="EMBL" id="RQTK01001617">
    <property type="protein sequence ID" value="RUS69639.1"/>
    <property type="molecule type" value="Genomic_DNA"/>
</dbReference>
<sequence length="423" mass="48141">MGRQNLTFGAARVATQRQGGGTRTFVSGSYVPQCWVARTFFSGSQVPQDDVPFPLQYRLTAQDVFEGAGVPNLACLRRHFHGEGRLDLDCLLRIVRDTRAALARESNVVYLSGTIRVVGAICGQFYDLLEILKRVNFDEGEKCVFLGNFSWDGSFNTETVLYLYAHKLVYPDHVILLRSQRETRLCSKTTFKLECETKYSLDVYEDFCQSFDHLPLVAIINKYTMCVHGGISPKALDLAHIDAINRFEEPPPRGAMTDLLWADPDPNFGQEAPTTPCFTFNRDRLISVFFTCEALKHFMKRNRLTCLIRANQPLFDGFSHLVLLTVSRVTVCVLQVFLSRVAHRVTCDCVSRRFVEYQMPVQAKDEHKYSMKGVFSAPNFKGKRNQGKFVEYQMPVQAKDEHKYSMKGVFSAPNFKGKRNQGK</sequence>